<gene>
    <name evidence="3" type="ORF">DIT97_13170</name>
</gene>
<feature type="chain" id="PRO_5017742764" description="Calcineurin-like phosphoesterase N-terminal domain-containing protein" evidence="1">
    <location>
        <begin position="20"/>
        <end position="641"/>
    </location>
</feature>
<dbReference type="Pfam" id="PF16371">
    <property type="entry name" value="MetallophosN"/>
    <property type="match status" value="1"/>
</dbReference>
<dbReference type="InterPro" id="IPR051918">
    <property type="entry name" value="STPP_CPPED1"/>
</dbReference>
<organism evidence="3 4">
    <name type="scientific">Gimesia maris</name>
    <dbReference type="NCBI Taxonomy" id="122"/>
    <lineage>
        <taxon>Bacteria</taxon>
        <taxon>Pseudomonadati</taxon>
        <taxon>Planctomycetota</taxon>
        <taxon>Planctomycetia</taxon>
        <taxon>Planctomycetales</taxon>
        <taxon>Planctomycetaceae</taxon>
        <taxon>Gimesia</taxon>
    </lineage>
</organism>
<evidence type="ECO:0000256" key="1">
    <source>
        <dbReference type="SAM" id="SignalP"/>
    </source>
</evidence>
<dbReference type="AlphaFoldDB" id="A0A3D3R4Z7"/>
<dbReference type="Gene3D" id="3.60.21.10">
    <property type="match status" value="1"/>
</dbReference>
<dbReference type="SUPFAM" id="SSF56300">
    <property type="entry name" value="Metallo-dependent phosphatases"/>
    <property type="match status" value="1"/>
</dbReference>
<evidence type="ECO:0000313" key="4">
    <source>
        <dbReference type="Proteomes" id="UP000263642"/>
    </source>
</evidence>
<dbReference type="Proteomes" id="UP000263642">
    <property type="component" value="Unassembled WGS sequence"/>
</dbReference>
<reference evidence="3 4" key="1">
    <citation type="journal article" date="2018" name="Nat. Biotechnol.">
        <title>A standardized bacterial taxonomy based on genome phylogeny substantially revises the tree of life.</title>
        <authorList>
            <person name="Parks D.H."/>
            <person name="Chuvochina M."/>
            <person name="Waite D.W."/>
            <person name="Rinke C."/>
            <person name="Skarshewski A."/>
            <person name="Chaumeil P.A."/>
            <person name="Hugenholtz P."/>
        </authorList>
    </citation>
    <scope>NUCLEOTIDE SEQUENCE [LARGE SCALE GENOMIC DNA]</scope>
    <source>
        <strain evidence="3">UBA9375</strain>
    </source>
</reference>
<evidence type="ECO:0000313" key="3">
    <source>
        <dbReference type="EMBL" id="HCO23944.1"/>
    </source>
</evidence>
<proteinExistence type="predicted"/>
<dbReference type="PANTHER" id="PTHR43143">
    <property type="entry name" value="METALLOPHOSPHOESTERASE, CALCINEURIN SUPERFAMILY"/>
    <property type="match status" value="1"/>
</dbReference>
<evidence type="ECO:0000259" key="2">
    <source>
        <dbReference type="Pfam" id="PF16371"/>
    </source>
</evidence>
<sequence>MRFYLFLGCVVIAAGMMTAPDILVSAEQTPGTTDVSQALKLLPKETPQPNYGAKVPAVITGKLMLHASGTASGLPGVSVSDGYSVVKTDAQGAYELKPNPDAVFINVTRPAGYDIQGDWYKPLAAEVNFELKPAVDDEREFIFIHVTDTHISKDPVALKGLSRFVEEANKLTPKPRFVVNSGDLLNLSKALLSSPANGRAGFQNYTGIMNHLTMPYYNVAGDHTDSVYRLDEFPRGDHRCAKPLFWEYLGPHFFSFEYGKIHFVSVDYCYHLGKRKLTVNGKKRDYPTLQVQPMHTAWMNQDLQQRSPGTYVVTTSEHDLTEYCPDFLKMAQQHDIRFQLLGDDHVVSEKTQPVPFRTGGALAGCWWNPKTEQLCPDLSPQGYLIYRVVGEEMDYFYKGLGQRIAIVSPRIGADWQGNTEVQAHLVQPEPGEFLEYSLNGTDWKPMRETGQPFYRKQYAVTVDSASLPDGHLNFQVRSNLATEIRDRQFVVANGAKPAGNWPDAILEFSVGARISNAKIKKTPTGSVQVLFNEEVVGSIPANTRKEYSFPINASQLHAANTLSFKFSDPADGMTLGSPVLKIGKNQLRDPRDTAVRKIKAAHWGTGAVDWGGYLVGDSPALVGNPFQRKQSRFCFVLSDAE</sequence>
<dbReference type="PANTHER" id="PTHR43143:SF1">
    <property type="entry name" value="SERINE_THREONINE-PROTEIN PHOSPHATASE CPPED1"/>
    <property type="match status" value="1"/>
</dbReference>
<keyword evidence="1" id="KW-0732">Signal</keyword>
<protein>
    <recommendedName>
        <fullName evidence="2">Calcineurin-like phosphoesterase N-terminal domain-containing protein</fullName>
    </recommendedName>
</protein>
<dbReference type="InterPro" id="IPR029052">
    <property type="entry name" value="Metallo-depent_PP-like"/>
</dbReference>
<dbReference type="InterPro" id="IPR032285">
    <property type="entry name" value="Metallophos_N"/>
</dbReference>
<feature type="signal peptide" evidence="1">
    <location>
        <begin position="1"/>
        <end position="19"/>
    </location>
</feature>
<name>A0A3D3R4Z7_9PLAN</name>
<comment type="caution">
    <text evidence="3">The sequence shown here is derived from an EMBL/GenBank/DDBJ whole genome shotgun (WGS) entry which is preliminary data.</text>
</comment>
<feature type="domain" description="Calcineurin-like phosphoesterase N-terminal" evidence="2">
    <location>
        <begin position="72"/>
        <end position="118"/>
    </location>
</feature>
<accession>A0A3D3R4Z7</accession>
<dbReference type="EMBL" id="DQAY01000076">
    <property type="protein sequence ID" value="HCO23944.1"/>
    <property type="molecule type" value="Genomic_DNA"/>
</dbReference>